<accession>A0ABN6D2S6</accession>
<dbReference type="Proteomes" id="UP000824366">
    <property type="component" value="Chromosome"/>
</dbReference>
<name>A0ABN6D2S6_9BURK</name>
<sequence length="46" mass="4912">MNDQTKCRLCIHQSWPGLALPHGAKPAVFALIVAVGSGILDRSIII</sequence>
<organism evidence="1 2">
    <name type="scientific">Rhodoferax lithotrophicus</name>
    <dbReference type="NCBI Taxonomy" id="2798804"/>
    <lineage>
        <taxon>Bacteria</taxon>
        <taxon>Pseudomonadati</taxon>
        <taxon>Pseudomonadota</taxon>
        <taxon>Betaproteobacteria</taxon>
        <taxon>Burkholderiales</taxon>
        <taxon>Comamonadaceae</taxon>
        <taxon>Rhodoferax</taxon>
    </lineage>
</organism>
<evidence type="ECO:0000313" key="2">
    <source>
        <dbReference type="Proteomes" id="UP000824366"/>
    </source>
</evidence>
<dbReference type="EMBL" id="AP024238">
    <property type="protein sequence ID" value="BCO25146.1"/>
    <property type="molecule type" value="Genomic_DNA"/>
</dbReference>
<evidence type="ECO:0000313" key="1">
    <source>
        <dbReference type="EMBL" id="BCO25146.1"/>
    </source>
</evidence>
<proteinExistence type="predicted"/>
<reference evidence="1 2" key="1">
    <citation type="journal article" date="2021" name="Microbiol. Spectr.">
        <title>A Single Bacterium Capable of Oxidation and Reduction of Iron at Circumneutral pH.</title>
        <authorList>
            <person name="Kato S."/>
            <person name="Ohkuma M."/>
        </authorList>
    </citation>
    <scope>NUCLEOTIDE SEQUENCE [LARGE SCALE GENOMIC DNA]</scope>
    <source>
        <strain evidence="1 2">MIZ03</strain>
    </source>
</reference>
<gene>
    <name evidence="1" type="ORF">MIZ03_0006</name>
</gene>
<keyword evidence="2" id="KW-1185">Reference proteome</keyword>
<protein>
    <submittedName>
        <fullName evidence="1">Uncharacterized protein</fullName>
    </submittedName>
</protein>